<dbReference type="InterPro" id="IPR012349">
    <property type="entry name" value="Split_barrel_FMN-bd"/>
</dbReference>
<proteinExistence type="predicted"/>
<name>A0ABN2FVT9_9MICO</name>
<dbReference type="Proteomes" id="UP001500596">
    <property type="component" value="Unassembled WGS sequence"/>
</dbReference>
<accession>A0ABN2FVT9</accession>
<keyword evidence="2" id="KW-1185">Reference proteome</keyword>
<organism evidence="1 2">
    <name type="scientific">Microbacterium lacus</name>
    <dbReference type="NCBI Taxonomy" id="415217"/>
    <lineage>
        <taxon>Bacteria</taxon>
        <taxon>Bacillati</taxon>
        <taxon>Actinomycetota</taxon>
        <taxon>Actinomycetes</taxon>
        <taxon>Micrococcales</taxon>
        <taxon>Microbacteriaceae</taxon>
        <taxon>Microbacterium</taxon>
    </lineage>
</organism>
<dbReference type="Gene3D" id="2.30.110.10">
    <property type="entry name" value="Electron Transport, Fmn-binding Protein, Chain A"/>
    <property type="match status" value="1"/>
</dbReference>
<gene>
    <name evidence="1" type="ORF">GCM10009807_00500</name>
</gene>
<comment type="caution">
    <text evidence="1">The sequence shown here is derived from an EMBL/GenBank/DDBJ whole genome shotgun (WGS) entry which is preliminary data.</text>
</comment>
<dbReference type="Pfam" id="PF12900">
    <property type="entry name" value="Pyridox_ox_2"/>
    <property type="match status" value="1"/>
</dbReference>
<dbReference type="InterPro" id="IPR024747">
    <property type="entry name" value="Pyridox_Oxase-rel"/>
</dbReference>
<dbReference type="SUPFAM" id="SSF50475">
    <property type="entry name" value="FMN-binding split barrel"/>
    <property type="match status" value="1"/>
</dbReference>
<evidence type="ECO:0000313" key="2">
    <source>
        <dbReference type="Proteomes" id="UP001500596"/>
    </source>
</evidence>
<sequence length="159" mass="17431">MPDGAGRLTDRMNEGAPAVWDLDEDACWNLLARGEVGRLAVAVGGRPDIFPVNYVVDGPRLLFRTAPGSKLTDLAENAEVAFEVDRWDEHQAASVVVKGTATRLARQADIDAADALPLRPWIPTLKYRWVRITPFSITGRLFTRMPEPARYVASTGAAD</sequence>
<protein>
    <submittedName>
        <fullName evidence="1">Pyridoxamine 5'-phosphate oxidase family protein</fullName>
    </submittedName>
</protein>
<evidence type="ECO:0000313" key="1">
    <source>
        <dbReference type="EMBL" id="GAA1660659.1"/>
    </source>
</evidence>
<reference evidence="1 2" key="1">
    <citation type="journal article" date="2019" name="Int. J. Syst. Evol. Microbiol.">
        <title>The Global Catalogue of Microorganisms (GCM) 10K type strain sequencing project: providing services to taxonomists for standard genome sequencing and annotation.</title>
        <authorList>
            <consortium name="The Broad Institute Genomics Platform"/>
            <consortium name="The Broad Institute Genome Sequencing Center for Infectious Disease"/>
            <person name="Wu L."/>
            <person name="Ma J."/>
        </authorList>
    </citation>
    <scope>NUCLEOTIDE SEQUENCE [LARGE SCALE GENOMIC DNA]</scope>
    <source>
        <strain evidence="1 2">JCM 15575</strain>
    </source>
</reference>
<dbReference type="EMBL" id="BAAAPK010000001">
    <property type="protein sequence ID" value="GAA1660659.1"/>
    <property type="molecule type" value="Genomic_DNA"/>
</dbReference>